<geneLocation type="plasmid" evidence="1 2">
    <name>unnamed3</name>
</geneLocation>
<sequence>MPEETILTAREQLRIHLCEARRMTDSLIKTMSLPATWPKVREHAISAISFRFPILGFSRYQRSRSTETRV</sequence>
<proteinExistence type="predicted"/>
<protein>
    <submittedName>
        <fullName evidence="1">Uncharacterized protein</fullName>
    </submittedName>
</protein>
<accession>A0A4D6HVR0</accession>
<dbReference type="KEGG" id="nbg:DV706_20600"/>
<gene>
    <name evidence="1" type="ORF">DV706_20600</name>
</gene>
<reference evidence="1 2" key="1">
    <citation type="journal article" date="2019" name="Nat. Commun.">
        <title>A new type of DNA phosphorothioation-based antiviral system in archaea.</title>
        <authorList>
            <person name="Xiong L."/>
            <person name="Liu S."/>
            <person name="Chen S."/>
            <person name="Xiao Y."/>
            <person name="Zhu B."/>
            <person name="Gao Y."/>
            <person name="Zhang Y."/>
            <person name="Chen B."/>
            <person name="Luo J."/>
            <person name="Deng Z."/>
            <person name="Chen X."/>
            <person name="Wang L."/>
            <person name="Chen S."/>
        </authorList>
    </citation>
    <scope>NUCLEOTIDE SEQUENCE [LARGE SCALE GENOMIC DNA]</scope>
    <source>
        <strain evidence="1 2">JCM 10635</strain>
        <plasmid evidence="1 2">unnamed3</plasmid>
    </source>
</reference>
<keyword evidence="1" id="KW-0614">Plasmid</keyword>
<name>A0A4D6HVR0_9EURY</name>
<dbReference type="Proteomes" id="UP000296822">
    <property type="component" value="Plasmid unnamed3"/>
</dbReference>
<organism evidence="1 2">
    <name type="scientific">Natronorubrum bangense</name>
    <dbReference type="NCBI Taxonomy" id="61858"/>
    <lineage>
        <taxon>Archaea</taxon>
        <taxon>Methanobacteriati</taxon>
        <taxon>Methanobacteriota</taxon>
        <taxon>Stenosarchaea group</taxon>
        <taxon>Halobacteria</taxon>
        <taxon>Halobacteriales</taxon>
        <taxon>Natrialbaceae</taxon>
        <taxon>Natronorubrum</taxon>
    </lineage>
</organism>
<dbReference type="EMBL" id="CP031308">
    <property type="protein sequence ID" value="QCC56937.1"/>
    <property type="molecule type" value="Genomic_DNA"/>
</dbReference>
<dbReference type="AlphaFoldDB" id="A0A4D6HVR0"/>
<evidence type="ECO:0000313" key="2">
    <source>
        <dbReference type="Proteomes" id="UP000296822"/>
    </source>
</evidence>
<evidence type="ECO:0000313" key="1">
    <source>
        <dbReference type="EMBL" id="QCC56937.1"/>
    </source>
</evidence>